<dbReference type="GO" id="GO:0004519">
    <property type="term" value="F:endonuclease activity"/>
    <property type="evidence" value="ECO:0007669"/>
    <property type="project" value="UniProtKB-KW"/>
</dbReference>
<evidence type="ECO:0000259" key="8">
    <source>
        <dbReference type="Pfam" id="PF01385"/>
    </source>
</evidence>
<dbReference type="InterPro" id="IPR053522">
    <property type="entry name" value="RNA-guided_endonuclease_TnpB"/>
</dbReference>
<dbReference type="GO" id="GO:0032196">
    <property type="term" value="P:transposition"/>
    <property type="evidence" value="ECO:0007669"/>
    <property type="project" value="UniProtKB-KW"/>
</dbReference>
<keyword evidence="11" id="KW-0540">Nuclease</keyword>
<dbReference type="GO" id="GO:0006310">
    <property type="term" value="P:DNA recombination"/>
    <property type="evidence" value="ECO:0007669"/>
    <property type="project" value="UniProtKB-KW"/>
</dbReference>
<keyword evidence="6" id="KW-0238">DNA-binding</keyword>
<dbReference type="EMBL" id="BK015861">
    <property type="protein sequence ID" value="DAD70120.1"/>
    <property type="molecule type" value="Genomic_DNA"/>
</dbReference>
<evidence type="ECO:0000256" key="7">
    <source>
        <dbReference type="ARBA" id="ARBA00023172"/>
    </source>
</evidence>
<evidence type="ECO:0000259" key="10">
    <source>
        <dbReference type="Pfam" id="PF12323"/>
    </source>
</evidence>
<evidence type="ECO:0000256" key="3">
    <source>
        <dbReference type="ARBA" id="ARBA00022578"/>
    </source>
</evidence>
<comment type="similarity">
    <text evidence="2">In the N-terminal section; belongs to the transposase 2 family.</text>
</comment>
<dbReference type="PANTHER" id="PTHR30405:SF25">
    <property type="entry name" value="RNA-GUIDED DNA ENDONUCLEASE INSQ-RELATED"/>
    <property type="match status" value="1"/>
</dbReference>
<keyword evidence="5" id="KW-0862">Zinc</keyword>
<keyword evidence="3" id="KW-0815">Transposition</keyword>
<keyword evidence="11" id="KW-0378">Hydrolase</keyword>
<dbReference type="NCBIfam" id="NF040570">
    <property type="entry name" value="guided_TnpB"/>
    <property type="match status" value="1"/>
</dbReference>
<keyword evidence="7" id="KW-0233">DNA recombination</keyword>
<keyword evidence="4" id="KW-0479">Metal-binding</keyword>
<evidence type="ECO:0000313" key="11">
    <source>
        <dbReference type="EMBL" id="DAD70120.1"/>
    </source>
</evidence>
<accession>A0A8S5LJV8</accession>
<evidence type="ECO:0000256" key="5">
    <source>
        <dbReference type="ARBA" id="ARBA00022833"/>
    </source>
</evidence>
<dbReference type="GO" id="GO:0003677">
    <property type="term" value="F:DNA binding"/>
    <property type="evidence" value="ECO:0007669"/>
    <property type="project" value="UniProtKB-KW"/>
</dbReference>
<dbReference type="Pfam" id="PF07282">
    <property type="entry name" value="Cas12f1-like_TNB"/>
    <property type="match status" value="1"/>
</dbReference>
<feature type="domain" description="Transposase putative helix-turn-helix" evidence="10">
    <location>
        <begin position="1"/>
        <end position="47"/>
    </location>
</feature>
<comment type="similarity">
    <text evidence="1">In the C-terminal section; belongs to the transposase 35 family.</text>
</comment>
<evidence type="ECO:0000256" key="2">
    <source>
        <dbReference type="ARBA" id="ARBA00011044"/>
    </source>
</evidence>
<dbReference type="Pfam" id="PF01385">
    <property type="entry name" value="OrfB_IS605"/>
    <property type="match status" value="1"/>
</dbReference>
<protein>
    <submittedName>
        <fullName evidence="11">Endonuclease</fullName>
    </submittedName>
</protein>
<feature type="domain" description="Probable transposase IS891/IS1136/IS1341" evidence="8">
    <location>
        <begin position="162"/>
        <end position="275"/>
    </location>
</feature>
<sequence length="369" mass="42675">MKVYKGYKFKLEPTEEQKIKINKTLGCCRFVYNSMLDRRIKVYTRRGESISYIDTQNLLPKMKQYLPWLAEVDSQALKYSCRQLDDAYKGFFKSRRGFPNFKRKRGEESYTTTSAKNIKIDDKYIQLPTLGKVRYRKSRNIEGKICKATIRRSASGKYYVSILCKVEVTPLLVKDTVIGLDVGIKSFAVDSNGNEHPNHKYLQKAEAKLKREQKKLSRKKKGSANWEKQRIKVARCYEKVTNKRKDTLHKLSSTLVKENQIICVEDLNVKGMVRNHNLAKSISDAAWGEFFRQLEYKANWAGRVIVKVPTYYPSSQTCSCCGYQNKEVKNLNVRHWVCPQCGISHDRDKNAAENILKKGMDMLAMLAAS</sequence>
<dbReference type="GO" id="GO:0046872">
    <property type="term" value="F:metal ion binding"/>
    <property type="evidence" value="ECO:0007669"/>
    <property type="project" value="UniProtKB-KW"/>
</dbReference>
<dbReference type="PANTHER" id="PTHR30405">
    <property type="entry name" value="TRANSPOSASE"/>
    <property type="match status" value="1"/>
</dbReference>
<evidence type="ECO:0000256" key="4">
    <source>
        <dbReference type="ARBA" id="ARBA00022723"/>
    </source>
</evidence>
<feature type="domain" description="Cas12f1-like TNB" evidence="9">
    <location>
        <begin position="287"/>
        <end position="355"/>
    </location>
</feature>
<reference evidence="11" key="1">
    <citation type="journal article" date="2021" name="Proc. Natl. Acad. Sci. U.S.A.">
        <title>A Catalog of Tens of Thousands of Viruses from Human Metagenomes Reveals Hidden Associations with Chronic Diseases.</title>
        <authorList>
            <person name="Tisza M.J."/>
            <person name="Buck C.B."/>
        </authorList>
    </citation>
    <scope>NUCLEOTIDE SEQUENCE</scope>
    <source>
        <strain evidence="11">Ct3o911</strain>
    </source>
</reference>
<dbReference type="NCBIfam" id="NF038281">
    <property type="entry name" value="IS200_TnpB"/>
    <property type="match status" value="1"/>
</dbReference>
<dbReference type="NCBIfam" id="TIGR01766">
    <property type="entry name" value="IS200/IS605 family accessory protein TnpB-like domain"/>
    <property type="match status" value="1"/>
</dbReference>
<dbReference type="InterPro" id="IPR010095">
    <property type="entry name" value="Cas12f1-like_TNB"/>
</dbReference>
<dbReference type="InterPro" id="IPR001959">
    <property type="entry name" value="Transposase"/>
</dbReference>
<evidence type="ECO:0000256" key="1">
    <source>
        <dbReference type="ARBA" id="ARBA00008761"/>
    </source>
</evidence>
<dbReference type="InterPro" id="IPR021027">
    <property type="entry name" value="Transposase_put_HTH"/>
</dbReference>
<name>A0A8S5LJV8_9CAUD</name>
<evidence type="ECO:0000256" key="6">
    <source>
        <dbReference type="ARBA" id="ARBA00023125"/>
    </source>
</evidence>
<proteinExistence type="inferred from homology"/>
<evidence type="ECO:0000259" key="9">
    <source>
        <dbReference type="Pfam" id="PF07282"/>
    </source>
</evidence>
<keyword evidence="11" id="KW-0255">Endonuclease</keyword>
<organism evidence="11">
    <name type="scientific">Siphoviridae sp. ct3o911</name>
    <dbReference type="NCBI Taxonomy" id="2827560"/>
    <lineage>
        <taxon>Viruses</taxon>
        <taxon>Duplodnaviria</taxon>
        <taxon>Heunggongvirae</taxon>
        <taxon>Uroviricota</taxon>
        <taxon>Caudoviricetes</taxon>
    </lineage>
</organism>
<dbReference type="Pfam" id="PF12323">
    <property type="entry name" value="HTH_OrfB_IS605"/>
    <property type="match status" value="1"/>
</dbReference>
<dbReference type="InterPro" id="IPR051399">
    <property type="entry name" value="RNA-guided_DNA_endo/Transpos"/>
</dbReference>